<dbReference type="Proteomes" id="UP000078546">
    <property type="component" value="Unassembled WGS sequence"/>
</dbReference>
<evidence type="ECO:0000313" key="3">
    <source>
        <dbReference type="Proteomes" id="UP000078546"/>
    </source>
</evidence>
<dbReference type="AlphaFoldDB" id="A0A1A8WHK2"/>
<protein>
    <submittedName>
        <fullName evidence="2">Uncharacterized protein</fullName>
    </submittedName>
</protein>
<proteinExistence type="predicted"/>
<name>A0A1A8WHK2_PLAOA</name>
<accession>A0A1A8WHK2</accession>
<feature type="transmembrane region" description="Helical" evidence="1">
    <location>
        <begin position="12"/>
        <end position="31"/>
    </location>
</feature>
<gene>
    <name evidence="2" type="ORF">POVCU1_022980</name>
</gene>
<keyword evidence="1" id="KW-1133">Transmembrane helix</keyword>
<organism evidence="2 3">
    <name type="scientific">Plasmodium ovale curtisi</name>
    <dbReference type="NCBI Taxonomy" id="864141"/>
    <lineage>
        <taxon>Eukaryota</taxon>
        <taxon>Sar</taxon>
        <taxon>Alveolata</taxon>
        <taxon>Apicomplexa</taxon>
        <taxon>Aconoidasida</taxon>
        <taxon>Haemosporida</taxon>
        <taxon>Plasmodiidae</taxon>
        <taxon>Plasmodium</taxon>
        <taxon>Plasmodium (Plasmodium)</taxon>
    </lineage>
</organism>
<reference evidence="3" key="1">
    <citation type="submission" date="2016-05" db="EMBL/GenBank/DDBJ databases">
        <authorList>
            <person name="Naeem Raeece"/>
        </authorList>
    </citation>
    <scope>NUCLEOTIDE SEQUENCE [LARGE SCALE GENOMIC DNA]</scope>
</reference>
<keyword evidence="1" id="KW-0812">Transmembrane</keyword>
<dbReference type="EMBL" id="FLQV01000432">
    <property type="protein sequence ID" value="SBS92428.1"/>
    <property type="molecule type" value="Genomic_DNA"/>
</dbReference>
<evidence type="ECO:0000313" key="2">
    <source>
        <dbReference type="EMBL" id="SBS92428.1"/>
    </source>
</evidence>
<sequence length="106" mass="12288">MISQFKEENIVEYVFVTVILGDEIIFINFLGRLTANERREDRINCKIYAAFALLREDIPMHTHMMLMSTRASTPPFSYCIVHMLSQSSYAIVSIMLCRERCGKCKS</sequence>
<evidence type="ECO:0000256" key="1">
    <source>
        <dbReference type="SAM" id="Phobius"/>
    </source>
</evidence>
<keyword evidence="1" id="KW-0472">Membrane</keyword>